<dbReference type="GO" id="GO:0003676">
    <property type="term" value="F:nucleic acid binding"/>
    <property type="evidence" value="ECO:0007669"/>
    <property type="project" value="InterPro"/>
</dbReference>
<dbReference type="InterPro" id="IPR014013">
    <property type="entry name" value="Helic_SF1/SF2_ATP-bd_DinG/Rad3"/>
</dbReference>
<dbReference type="GO" id="GO:0006281">
    <property type="term" value="P:DNA repair"/>
    <property type="evidence" value="ECO:0007669"/>
    <property type="project" value="TreeGrafter"/>
</dbReference>
<comment type="catalytic activity">
    <reaction evidence="7">
        <text>ATP + H2O = ADP + phosphate + H(+)</text>
        <dbReference type="Rhea" id="RHEA:13065"/>
        <dbReference type="ChEBI" id="CHEBI:15377"/>
        <dbReference type="ChEBI" id="CHEBI:15378"/>
        <dbReference type="ChEBI" id="CHEBI:30616"/>
        <dbReference type="ChEBI" id="CHEBI:43474"/>
        <dbReference type="ChEBI" id="CHEBI:456216"/>
        <dbReference type="EC" id="5.6.2.3"/>
    </reaction>
</comment>
<keyword evidence="9" id="KW-0347">Helicase</keyword>
<keyword evidence="4" id="KW-0067">ATP-binding</keyword>
<protein>
    <recommendedName>
        <fullName evidence="6">DNA 5'-3' helicase</fullName>
        <ecNumber evidence="6">5.6.2.3</ecNumber>
    </recommendedName>
</protein>
<dbReference type="EC" id="5.6.2.3" evidence="6"/>
<dbReference type="PANTHER" id="PTHR11472:SF34">
    <property type="entry name" value="REGULATOR OF TELOMERE ELONGATION HELICASE 1"/>
    <property type="match status" value="1"/>
</dbReference>
<evidence type="ECO:0000256" key="6">
    <source>
        <dbReference type="ARBA" id="ARBA00044969"/>
    </source>
</evidence>
<dbReference type="PANTHER" id="PTHR11472">
    <property type="entry name" value="DNA REPAIR DEAD HELICASE RAD3/XP-D SUBFAMILY MEMBER"/>
    <property type="match status" value="1"/>
</dbReference>
<evidence type="ECO:0000256" key="5">
    <source>
        <dbReference type="ARBA" id="ARBA00038058"/>
    </source>
</evidence>
<keyword evidence="10" id="KW-1185">Reference proteome</keyword>
<dbReference type="RefSeq" id="WP_124947717.1">
    <property type="nucleotide sequence ID" value="NZ_BHVT01000073.1"/>
</dbReference>
<evidence type="ECO:0000256" key="7">
    <source>
        <dbReference type="ARBA" id="ARBA00048954"/>
    </source>
</evidence>
<dbReference type="SMART" id="SM00491">
    <property type="entry name" value="HELICc2"/>
    <property type="match status" value="1"/>
</dbReference>
<evidence type="ECO:0000256" key="3">
    <source>
        <dbReference type="ARBA" id="ARBA00022801"/>
    </source>
</evidence>
<dbReference type="GO" id="GO:0016818">
    <property type="term" value="F:hydrolase activity, acting on acid anhydrides, in phosphorus-containing anhydrides"/>
    <property type="evidence" value="ECO:0007669"/>
    <property type="project" value="InterPro"/>
</dbReference>
<dbReference type="InterPro" id="IPR011545">
    <property type="entry name" value="DEAD/DEAH_box_helicase_dom"/>
</dbReference>
<dbReference type="GO" id="GO:0005524">
    <property type="term" value="F:ATP binding"/>
    <property type="evidence" value="ECO:0007669"/>
    <property type="project" value="UniProtKB-KW"/>
</dbReference>
<dbReference type="Gene3D" id="3.40.50.300">
    <property type="entry name" value="P-loop containing nucleotide triphosphate hydrolases"/>
    <property type="match status" value="2"/>
</dbReference>
<evidence type="ECO:0000259" key="8">
    <source>
        <dbReference type="PROSITE" id="PS51193"/>
    </source>
</evidence>
<dbReference type="InterPro" id="IPR045028">
    <property type="entry name" value="DinG/Rad3-like"/>
</dbReference>
<evidence type="ECO:0000313" key="9">
    <source>
        <dbReference type="EMBL" id="TCV90332.1"/>
    </source>
</evidence>
<comment type="cofactor">
    <cofactor evidence="1">
        <name>[4Fe-4S] cluster</name>
        <dbReference type="ChEBI" id="CHEBI:49883"/>
    </cofactor>
</comment>
<name>A0A4R3YEL8_9PROT</name>
<evidence type="ECO:0000256" key="1">
    <source>
        <dbReference type="ARBA" id="ARBA00001966"/>
    </source>
</evidence>
<keyword evidence="2" id="KW-0547">Nucleotide-binding</keyword>
<dbReference type="AlphaFoldDB" id="A0A4R3YEL8"/>
<reference evidence="9 10" key="1">
    <citation type="submission" date="2019-03" db="EMBL/GenBank/DDBJ databases">
        <title>Genomic Encyclopedia of Type Strains, Phase IV (KMG-IV): sequencing the most valuable type-strain genomes for metagenomic binning, comparative biology and taxonomic classification.</title>
        <authorList>
            <person name="Goeker M."/>
        </authorList>
    </citation>
    <scope>NUCLEOTIDE SEQUENCE [LARGE SCALE GENOMIC DNA]</scope>
    <source>
        <strain evidence="9 10">DSM 100309</strain>
    </source>
</reference>
<dbReference type="Pfam" id="PF00270">
    <property type="entry name" value="DEAD"/>
    <property type="match status" value="1"/>
</dbReference>
<accession>A0A4R3YEL8</accession>
<feature type="domain" description="Helicase ATP-binding" evidence="8">
    <location>
        <begin position="13"/>
        <end position="275"/>
    </location>
</feature>
<dbReference type="InterPro" id="IPR014001">
    <property type="entry name" value="Helicase_ATP-bd"/>
</dbReference>
<dbReference type="InterPro" id="IPR027417">
    <property type="entry name" value="P-loop_NTPase"/>
</dbReference>
<comment type="similarity">
    <text evidence="5">Belongs to the helicase family. DinG subfamily.</text>
</comment>
<evidence type="ECO:0000313" key="10">
    <source>
        <dbReference type="Proteomes" id="UP000295367"/>
    </source>
</evidence>
<comment type="caution">
    <text evidence="9">The sequence shown here is derived from an EMBL/GenBank/DDBJ whole genome shotgun (WGS) entry which is preliminary data.</text>
</comment>
<evidence type="ECO:0000256" key="4">
    <source>
        <dbReference type="ARBA" id="ARBA00022840"/>
    </source>
</evidence>
<evidence type="ECO:0000256" key="2">
    <source>
        <dbReference type="ARBA" id="ARBA00022741"/>
    </source>
</evidence>
<keyword evidence="3" id="KW-0378">Hydrolase</keyword>
<dbReference type="Pfam" id="PF13307">
    <property type="entry name" value="Helicase_C_2"/>
    <property type="match status" value="1"/>
</dbReference>
<organism evidence="9 10">
    <name type="scientific">Sulfurirhabdus autotrophica</name>
    <dbReference type="NCBI Taxonomy" id="1706046"/>
    <lineage>
        <taxon>Bacteria</taxon>
        <taxon>Pseudomonadati</taxon>
        <taxon>Pseudomonadota</taxon>
        <taxon>Betaproteobacteria</taxon>
        <taxon>Nitrosomonadales</taxon>
        <taxon>Sulfuricellaceae</taxon>
        <taxon>Sulfurirhabdus</taxon>
    </lineage>
</organism>
<gene>
    <name evidence="9" type="ORF">EDC63_101302</name>
</gene>
<dbReference type="GO" id="GO:0043139">
    <property type="term" value="F:5'-3' DNA helicase activity"/>
    <property type="evidence" value="ECO:0007669"/>
    <property type="project" value="UniProtKB-EC"/>
</dbReference>
<dbReference type="OrthoDB" id="9805194at2"/>
<dbReference type="InterPro" id="IPR006555">
    <property type="entry name" value="ATP-dep_Helicase_C"/>
</dbReference>
<dbReference type="PROSITE" id="PS51193">
    <property type="entry name" value="HELICASE_ATP_BIND_2"/>
    <property type="match status" value="1"/>
</dbReference>
<dbReference type="SUPFAM" id="SSF52540">
    <property type="entry name" value="P-loop containing nucleoside triphosphate hydrolases"/>
    <property type="match status" value="2"/>
</dbReference>
<dbReference type="SMART" id="SM00487">
    <property type="entry name" value="DEXDc"/>
    <property type="match status" value="1"/>
</dbReference>
<dbReference type="Proteomes" id="UP000295367">
    <property type="component" value="Unassembled WGS sequence"/>
</dbReference>
<proteinExistence type="inferred from homology"/>
<dbReference type="EMBL" id="SMCO01000001">
    <property type="protein sequence ID" value="TCV90332.1"/>
    <property type="molecule type" value="Genomic_DNA"/>
</dbReference>
<sequence>MHDLDSIFSEQGPLAQSIGGYRLRSQQLEMAHAVSAAIKKNEILIAEAGTGTGKTLAYLVPALLSGGKVILSTGTKTLQDQLFNRDIPAVRAALKAPVTVTMLKGRANYVCHYHLERSVSEGRFMNRDDVKYLPMIQSYARTSTTGDKGGLSDVPESASIWPFVTSTRDNCLGQECPYHKECFVLEARKKAQDADVVVVNHHLFFADVMLRDEGVAELLPACNTVIFDEAHQLPETASLFFGESISTSQLLELARDVRAEAIVSAKDFSALPDAAGKMDKAARDLRLVVKEDSGRFALQVISRYSGFDEALKSLVEKLAELLELLKTQAERSPGLENCWQRGLLLQGKIKHWQEDIDNGYVRWVEAFTHSIQLNATPLSIAEIFQKQIDGNARSWIFTSATLAVKKDFGHYQGEMGLIDATTGCWDSPFDYENQAILYVPQGLPEPNTRDYTKSVIEAALPIIRASKGRAFCLFTSLRAMKEAHEQLKEAFEAEGLTYPLLMQGEGSRTELLDRFRRLGNAVLLGSQSFWEGVDVRGEALSLVIIDKLPFAPPDDPVLSARIEQINREGRNAFMEYQLPRTVITLKQGAGRLIRDETDRGVLMICDPRLLTKSYGKRIWQSLPPMKRTRVLAEVTDFFVEQDNTVTSV</sequence>